<accession>A0ABW8SHN4</accession>
<feature type="transmembrane region" description="Helical" evidence="1">
    <location>
        <begin position="6"/>
        <end position="24"/>
    </location>
</feature>
<evidence type="ECO:0000256" key="1">
    <source>
        <dbReference type="SAM" id="Phobius"/>
    </source>
</evidence>
<dbReference type="RefSeq" id="WP_406790861.1">
    <property type="nucleotide sequence ID" value="NZ_JBJHZX010000004.1"/>
</dbReference>
<keyword evidence="3" id="KW-1185">Reference proteome</keyword>
<evidence type="ECO:0000313" key="3">
    <source>
        <dbReference type="Proteomes" id="UP001623660"/>
    </source>
</evidence>
<dbReference type="Proteomes" id="UP001623660">
    <property type="component" value="Unassembled WGS sequence"/>
</dbReference>
<comment type="caution">
    <text evidence="2">The sequence shown here is derived from an EMBL/GenBank/DDBJ whole genome shotgun (WGS) entry which is preliminary data.</text>
</comment>
<feature type="transmembrane region" description="Helical" evidence="1">
    <location>
        <begin position="45"/>
        <end position="70"/>
    </location>
</feature>
<organism evidence="2 3">
    <name type="scientific">Candidatus Clostridium eludens</name>
    <dbReference type="NCBI Taxonomy" id="3381663"/>
    <lineage>
        <taxon>Bacteria</taxon>
        <taxon>Bacillati</taxon>
        <taxon>Bacillota</taxon>
        <taxon>Clostridia</taxon>
        <taxon>Eubacteriales</taxon>
        <taxon>Clostridiaceae</taxon>
        <taxon>Clostridium</taxon>
    </lineage>
</organism>
<keyword evidence="1" id="KW-0472">Membrane</keyword>
<proteinExistence type="predicted"/>
<protein>
    <submittedName>
        <fullName evidence="2">Uncharacterized protein</fullName>
    </submittedName>
</protein>
<keyword evidence="1" id="KW-1133">Transmembrane helix</keyword>
<evidence type="ECO:0000313" key="2">
    <source>
        <dbReference type="EMBL" id="MFL0194738.1"/>
    </source>
</evidence>
<dbReference type="EMBL" id="JBJHZX010000004">
    <property type="protein sequence ID" value="MFL0194738.1"/>
    <property type="molecule type" value="Genomic_DNA"/>
</dbReference>
<keyword evidence="1" id="KW-0812">Transmembrane</keyword>
<reference evidence="2 3" key="1">
    <citation type="submission" date="2024-11" db="EMBL/GenBank/DDBJ databases">
        <authorList>
            <person name="Heng Y.C."/>
            <person name="Lim A.C.H."/>
            <person name="Lee J.K.Y."/>
            <person name="Kittelmann S."/>
        </authorList>
    </citation>
    <scope>NUCLEOTIDE SEQUENCE [LARGE SCALE GENOMIC DNA]</scope>
    <source>
        <strain evidence="2 3">WILCCON 0269</strain>
    </source>
</reference>
<sequence length="189" mass="21650">MLFFLYLSGTLNILLGAFLFSRQNKKIKTKNLSEKQILEYWIKKMIVNIMLMCIMSIFLLFILPLSIWLIGPKEVGIIDKIIETKNLAPISSSNKDQYIKETVTNNVKTYVVNIGDIKSQNLLDFGSNSVEVISTKKESPKYEKIARYKITKLKGNNIIYSAVNDIYANVYIQYDEGKLVANKIKLIVP</sequence>
<name>A0ABW8SHN4_9CLOT</name>
<gene>
    <name evidence="2" type="ORF">ACJDU8_03995</name>
</gene>